<feature type="compositionally biased region" description="Basic and acidic residues" evidence="1">
    <location>
        <begin position="46"/>
        <end position="66"/>
    </location>
</feature>
<name>A0A4Z2F5N1_9TELE</name>
<accession>A0A4Z2F5N1</accession>
<dbReference type="AlphaFoldDB" id="A0A4Z2F5N1"/>
<dbReference type="EMBL" id="SRLO01001604">
    <property type="protein sequence ID" value="TNN36546.1"/>
    <property type="molecule type" value="Genomic_DNA"/>
</dbReference>
<dbReference type="Proteomes" id="UP000314294">
    <property type="component" value="Unassembled WGS sequence"/>
</dbReference>
<evidence type="ECO:0000313" key="3">
    <source>
        <dbReference type="Proteomes" id="UP000314294"/>
    </source>
</evidence>
<organism evidence="2 3">
    <name type="scientific">Liparis tanakae</name>
    <name type="common">Tanaka's snailfish</name>
    <dbReference type="NCBI Taxonomy" id="230148"/>
    <lineage>
        <taxon>Eukaryota</taxon>
        <taxon>Metazoa</taxon>
        <taxon>Chordata</taxon>
        <taxon>Craniata</taxon>
        <taxon>Vertebrata</taxon>
        <taxon>Euteleostomi</taxon>
        <taxon>Actinopterygii</taxon>
        <taxon>Neopterygii</taxon>
        <taxon>Teleostei</taxon>
        <taxon>Neoteleostei</taxon>
        <taxon>Acanthomorphata</taxon>
        <taxon>Eupercaria</taxon>
        <taxon>Perciformes</taxon>
        <taxon>Cottioidei</taxon>
        <taxon>Cottales</taxon>
        <taxon>Liparidae</taxon>
        <taxon>Liparis</taxon>
    </lineage>
</organism>
<sequence>MKERHHGNLRLKDLMKERHHGNLRQALVTLQTVVIVVVDDMSSSHYEQRERGDRSQGERRHVERTSPKAPRPITFSISKSSLCSRSSFTVVEKGLTGGGRREHTQLTHS</sequence>
<evidence type="ECO:0000313" key="2">
    <source>
        <dbReference type="EMBL" id="TNN36546.1"/>
    </source>
</evidence>
<gene>
    <name evidence="2" type="ORF">EYF80_053296</name>
</gene>
<proteinExistence type="predicted"/>
<feature type="region of interest" description="Disordered" evidence="1">
    <location>
        <begin position="41"/>
        <end position="77"/>
    </location>
</feature>
<comment type="caution">
    <text evidence="2">The sequence shown here is derived from an EMBL/GenBank/DDBJ whole genome shotgun (WGS) entry which is preliminary data.</text>
</comment>
<keyword evidence="3" id="KW-1185">Reference proteome</keyword>
<protein>
    <submittedName>
        <fullName evidence="2">Uncharacterized protein</fullName>
    </submittedName>
</protein>
<evidence type="ECO:0000256" key="1">
    <source>
        <dbReference type="SAM" id="MobiDB-lite"/>
    </source>
</evidence>
<reference evidence="2 3" key="1">
    <citation type="submission" date="2019-03" db="EMBL/GenBank/DDBJ databases">
        <title>First draft genome of Liparis tanakae, snailfish: a comprehensive survey of snailfish specific genes.</title>
        <authorList>
            <person name="Kim W."/>
            <person name="Song I."/>
            <person name="Jeong J.-H."/>
            <person name="Kim D."/>
            <person name="Kim S."/>
            <person name="Ryu S."/>
            <person name="Song J.Y."/>
            <person name="Lee S.K."/>
        </authorList>
    </citation>
    <scope>NUCLEOTIDE SEQUENCE [LARGE SCALE GENOMIC DNA]</scope>
    <source>
        <tissue evidence="2">Muscle</tissue>
    </source>
</reference>